<dbReference type="AlphaFoldDB" id="A0A2J7PLE0"/>
<gene>
    <name evidence="1" type="ORF">B7P43_G09076</name>
</gene>
<reference evidence="1 2" key="1">
    <citation type="submission" date="2017-12" db="EMBL/GenBank/DDBJ databases">
        <title>Hemimetabolous genomes reveal molecular basis of termite eusociality.</title>
        <authorList>
            <person name="Harrison M.C."/>
            <person name="Jongepier E."/>
            <person name="Robertson H.M."/>
            <person name="Arning N."/>
            <person name="Bitard-Feildel T."/>
            <person name="Chao H."/>
            <person name="Childers C.P."/>
            <person name="Dinh H."/>
            <person name="Doddapaneni H."/>
            <person name="Dugan S."/>
            <person name="Gowin J."/>
            <person name="Greiner C."/>
            <person name="Han Y."/>
            <person name="Hu H."/>
            <person name="Hughes D.S.T."/>
            <person name="Huylmans A.-K."/>
            <person name="Kemena C."/>
            <person name="Kremer L.P.M."/>
            <person name="Lee S.L."/>
            <person name="Lopez-Ezquerra A."/>
            <person name="Mallet L."/>
            <person name="Monroy-Kuhn J.M."/>
            <person name="Moser A."/>
            <person name="Murali S.C."/>
            <person name="Muzny D.M."/>
            <person name="Otani S."/>
            <person name="Piulachs M.-D."/>
            <person name="Poelchau M."/>
            <person name="Qu J."/>
            <person name="Schaub F."/>
            <person name="Wada-Katsumata A."/>
            <person name="Worley K.C."/>
            <person name="Xie Q."/>
            <person name="Ylla G."/>
            <person name="Poulsen M."/>
            <person name="Gibbs R.A."/>
            <person name="Schal C."/>
            <person name="Richards S."/>
            <person name="Belles X."/>
            <person name="Korb J."/>
            <person name="Bornberg-Bauer E."/>
        </authorList>
    </citation>
    <scope>NUCLEOTIDE SEQUENCE [LARGE SCALE GENOMIC DNA]</scope>
    <source>
        <tissue evidence="1">Whole body</tissue>
    </source>
</reference>
<dbReference type="EMBL" id="NEVH01024426">
    <property type="protein sequence ID" value="PNF17138.1"/>
    <property type="molecule type" value="Genomic_DNA"/>
</dbReference>
<dbReference type="PANTHER" id="PTHR46060">
    <property type="entry name" value="MARINER MOS1 TRANSPOSASE-LIKE PROTEIN"/>
    <property type="match status" value="1"/>
</dbReference>
<dbReference type="InParanoid" id="A0A2J7PLE0"/>
<name>A0A2J7PLE0_9NEOP</name>
<evidence type="ECO:0000313" key="1">
    <source>
        <dbReference type="EMBL" id="PNF17138.1"/>
    </source>
</evidence>
<comment type="caution">
    <text evidence="1">The sequence shown here is derived from an EMBL/GenBank/DDBJ whole genome shotgun (WGS) entry which is preliminary data.</text>
</comment>
<organism evidence="1 2">
    <name type="scientific">Cryptotermes secundus</name>
    <dbReference type="NCBI Taxonomy" id="105785"/>
    <lineage>
        <taxon>Eukaryota</taxon>
        <taxon>Metazoa</taxon>
        <taxon>Ecdysozoa</taxon>
        <taxon>Arthropoda</taxon>
        <taxon>Hexapoda</taxon>
        <taxon>Insecta</taxon>
        <taxon>Pterygota</taxon>
        <taxon>Neoptera</taxon>
        <taxon>Polyneoptera</taxon>
        <taxon>Dictyoptera</taxon>
        <taxon>Blattodea</taxon>
        <taxon>Blattoidea</taxon>
        <taxon>Termitoidae</taxon>
        <taxon>Kalotermitidae</taxon>
        <taxon>Cryptotermitinae</taxon>
        <taxon>Cryptotermes</taxon>
    </lineage>
</organism>
<keyword evidence="2" id="KW-1185">Reference proteome</keyword>
<evidence type="ECO:0000313" key="2">
    <source>
        <dbReference type="Proteomes" id="UP000235965"/>
    </source>
</evidence>
<accession>A0A2J7PLE0</accession>
<dbReference type="PANTHER" id="PTHR46060:SF1">
    <property type="entry name" value="MARINER MOS1 TRANSPOSASE-LIKE PROTEIN"/>
    <property type="match status" value="1"/>
</dbReference>
<proteinExistence type="predicted"/>
<dbReference type="Proteomes" id="UP000235965">
    <property type="component" value="Unassembled WGS sequence"/>
</dbReference>
<dbReference type="InterPro" id="IPR052709">
    <property type="entry name" value="Transposase-MT_Hybrid"/>
</dbReference>
<dbReference type="Gene3D" id="3.30.420.10">
    <property type="entry name" value="Ribonuclease H-like superfamily/Ribonuclease H"/>
    <property type="match status" value="1"/>
</dbReference>
<evidence type="ECO:0008006" key="3">
    <source>
        <dbReference type="Google" id="ProtNLM"/>
    </source>
</evidence>
<dbReference type="GO" id="GO:0003676">
    <property type="term" value="F:nucleic acid binding"/>
    <property type="evidence" value="ECO:0007669"/>
    <property type="project" value="InterPro"/>
</dbReference>
<dbReference type="InterPro" id="IPR036397">
    <property type="entry name" value="RNaseH_sf"/>
</dbReference>
<protein>
    <recommendedName>
        <fullName evidence="3">Transposase</fullName>
    </recommendedName>
</protein>
<sequence>MHDRLGFHKVCARWVSRMLTPQHKMQRMGLALQHLNRYHDEGHDMPARIVTGDESWVRHYQPETKRVWEHPTLSRISATLAIQLPFHHHVR</sequence>